<feature type="domain" description="C2H2-type" evidence="14">
    <location>
        <begin position="446"/>
        <end position="473"/>
    </location>
</feature>
<dbReference type="EMBL" id="WNTK01001740">
    <property type="protein sequence ID" value="KAG9466893.1"/>
    <property type="molecule type" value="Genomic_DNA"/>
</dbReference>
<proteinExistence type="inferred from homology"/>
<evidence type="ECO:0000256" key="7">
    <source>
        <dbReference type="ARBA" id="ARBA00022833"/>
    </source>
</evidence>
<keyword evidence="6 12" id="KW-0863">Zinc-finger</keyword>
<keyword evidence="11" id="KW-0539">Nucleus</keyword>
<dbReference type="GO" id="GO:0005634">
    <property type="term" value="C:nucleus"/>
    <property type="evidence" value="ECO:0007669"/>
    <property type="project" value="UniProtKB-SubCell"/>
</dbReference>
<evidence type="ECO:0000256" key="4">
    <source>
        <dbReference type="ARBA" id="ARBA00022723"/>
    </source>
</evidence>
<sequence length="526" mass="59302">MHITFDILYLLTGEDYIVLKMSGGRVTHSSSPVLSGGFCRNQSSNKELQTDSVIEGRKNDEKILELANKITQLLTGEVPLRCQDVTVYFSVEEECDVLERASTPTNNAMSENQEHITSPDKYESRNKELYIKSPLLQKNLEEGSRPPCVLLSEIPTSTSGTQTLVVKEETYETVEQEVNEEAIPEHASDSTGTSSNKSMPEKFDHPASPDDSSEDKILQDDQCDDFDDLTIEIKSLEDGEQMRKWNDEQREEENFTKNRKPDLPRRTKRLLKPVIEADEEAVGRLQRTAEWEIHEDGSTHLMMSGGPPNSKRKSILMSRPTPDCKTAHPDVNAYPCSECDKCFSEGLHLESHRKVHSIPALFACTECGKSFTSSSELSTHIKVHTEEKLFACSECGKCFTVKSNLLAHKAIHMGDKPFACAECDRRFALKSSLDTHMSIHALEKPYVCSVCGKCFTSSARLAFHQTTHVGEKTYECEECGKVFTASGSLNRHKRTHTGEKPYACRICGKCFNRETNLYRHQMIHTR</sequence>
<gene>
    <name evidence="15" type="ORF">GDO78_015924</name>
</gene>
<evidence type="ECO:0000256" key="9">
    <source>
        <dbReference type="ARBA" id="ARBA00023125"/>
    </source>
</evidence>
<dbReference type="GO" id="GO:0000981">
    <property type="term" value="F:DNA-binding transcription factor activity, RNA polymerase II-specific"/>
    <property type="evidence" value="ECO:0007669"/>
    <property type="project" value="TreeGrafter"/>
</dbReference>
<keyword evidence="10" id="KW-0804">Transcription</keyword>
<accession>A0A8J6JJ92</accession>
<reference evidence="15" key="1">
    <citation type="thesis" date="2020" institute="ProQuest LLC" country="789 East Eisenhower Parkway, Ann Arbor, MI, USA">
        <title>Comparative Genomics and Chromosome Evolution.</title>
        <authorList>
            <person name="Mudd A.B."/>
        </authorList>
    </citation>
    <scope>NUCLEOTIDE SEQUENCE</scope>
    <source>
        <strain evidence="15">HN-11 Male</strain>
        <tissue evidence="15">Kidney and liver</tissue>
    </source>
</reference>
<keyword evidence="5" id="KW-0677">Repeat</keyword>
<evidence type="ECO:0000256" key="10">
    <source>
        <dbReference type="ARBA" id="ARBA00023163"/>
    </source>
</evidence>
<dbReference type="Proteomes" id="UP000770717">
    <property type="component" value="Unassembled WGS sequence"/>
</dbReference>
<evidence type="ECO:0000256" key="8">
    <source>
        <dbReference type="ARBA" id="ARBA00023015"/>
    </source>
</evidence>
<protein>
    <recommendedName>
        <fullName evidence="14">C2H2-type domain-containing protein</fullName>
    </recommendedName>
</protein>
<dbReference type="AlphaFoldDB" id="A0A8J6JJ92"/>
<evidence type="ECO:0000256" key="1">
    <source>
        <dbReference type="ARBA" id="ARBA00003767"/>
    </source>
</evidence>
<evidence type="ECO:0000313" key="16">
    <source>
        <dbReference type="Proteomes" id="UP000770717"/>
    </source>
</evidence>
<dbReference type="InterPro" id="IPR036236">
    <property type="entry name" value="Znf_C2H2_sf"/>
</dbReference>
<evidence type="ECO:0000256" key="5">
    <source>
        <dbReference type="ARBA" id="ARBA00022737"/>
    </source>
</evidence>
<dbReference type="Pfam" id="PF00096">
    <property type="entry name" value="zf-C2H2"/>
    <property type="match status" value="7"/>
</dbReference>
<feature type="region of interest" description="Disordered" evidence="13">
    <location>
        <begin position="240"/>
        <end position="265"/>
    </location>
</feature>
<keyword evidence="16" id="KW-1185">Reference proteome</keyword>
<dbReference type="FunFam" id="3.30.160.60:FF:000478">
    <property type="entry name" value="Zinc finger protein 133"/>
    <property type="match status" value="1"/>
</dbReference>
<dbReference type="PANTHER" id="PTHR23235">
    <property type="entry name" value="KRUEPPEL-LIKE TRANSCRIPTION FACTOR"/>
    <property type="match status" value="1"/>
</dbReference>
<dbReference type="PANTHER" id="PTHR23235:SF178">
    <property type="entry name" value="C2H2-TYPE DOMAIN-CONTAINING PROTEIN-RELATED"/>
    <property type="match status" value="1"/>
</dbReference>
<feature type="compositionally biased region" description="Basic and acidic residues" evidence="13">
    <location>
        <begin position="199"/>
        <end position="219"/>
    </location>
</feature>
<comment type="function">
    <text evidence="1">May be involved in transcriptional regulation.</text>
</comment>
<feature type="compositionally biased region" description="Acidic residues" evidence="13">
    <location>
        <begin position="172"/>
        <end position="182"/>
    </location>
</feature>
<organism evidence="15 16">
    <name type="scientific">Eleutherodactylus coqui</name>
    <name type="common">Puerto Rican coqui</name>
    <dbReference type="NCBI Taxonomy" id="57060"/>
    <lineage>
        <taxon>Eukaryota</taxon>
        <taxon>Metazoa</taxon>
        <taxon>Chordata</taxon>
        <taxon>Craniata</taxon>
        <taxon>Vertebrata</taxon>
        <taxon>Euteleostomi</taxon>
        <taxon>Amphibia</taxon>
        <taxon>Batrachia</taxon>
        <taxon>Anura</taxon>
        <taxon>Neobatrachia</taxon>
        <taxon>Hyloidea</taxon>
        <taxon>Eleutherodactylidae</taxon>
        <taxon>Eleutherodactylinae</taxon>
        <taxon>Eleutherodactylus</taxon>
        <taxon>Eleutherodactylus</taxon>
    </lineage>
</organism>
<comment type="caution">
    <text evidence="15">The sequence shown here is derived from an EMBL/GenBank/DDBJ whole genome shotgun (WGS) entry which is preliminary data.</text>
</comment>
<keyword evidence="8" id="KW-0805">Transcription regulation</keyword>
<dbReference type="GO" id="GO:0008270">
    <property type="term" value="F:zinc ion binding"/>
    <property type="evidence" value="ECO:0007669"/>
    <property type="project" value="UniProtKB-KW"/>
</dbReference>
<keyword evidence="7" id="KW-0862">Zinc</keyword>
<dbReference type="PROSITE" id="PS50157">
    <property type="entry name" value="ZINC_FINGER_C2H2_2"/>
    <property type="match status" value="7"/>
</dbReference>
<comment type="similarity">
    <text evidence="3">Belongs to the krueppel C2H2-type zinc-finger protein family.</text>
</comment>
<keyword evidence="9" id="KW-0238">DNA-binding</keyword>
<evidence type="ECO:0000256" key="6">
    <source>
        <dbReference type="ARBA" id="ARBA00022771"/>
    </source>
</evidence>
<dbReference type="FunFam" id="3.30.160.60:FF:000706">
    <property type="entry name" value="Zinc finger protein"/>
    <property type="match status" value="1"/>
</dbReference>
<evidence type="ECO:0000256" key="13">
    <source>
        <dbReference type="SAM" id="MobiDB-lite"/>
    </source>
</evidence>
<name>A0A8J6JJ92_ELECQ</name>
<evidence type="ECO:0000313" key="15">
    <source>
        <dbReference type="EMBL" id="KAG9466893.1"/>
    </source>
</evidence>
<feature type="domain" description="C2H2-type" evidence="14">
    <location>
        <begin position="474"/>
        <end position="501"/>
    </location>
</feature>
<evidence type="ECO:0000259" key="14">
    <source>
        <dbReference type="PROSITE" id="PS50157"/>
    </source>
</evidence>
<evidence type="ECO:0000256" key="12">
    <source>
        <dbReference type="PROSITE-ProRule" id="PRU00042"/>
    </source>
</evidence>
<feature type="domain" description="C2H2-type" evidence="14">
    <location>
        <begin position="418"/>
        <end position="445"/>
    </location>
</feature>
<dbReference type="FunFam" id="3.30.160.60:FF:000744">
    <property type="entry name" value="zinc finger E-box-binding homeobox 1"/>
    <property type="match status" value="1"/>
</dbReference>
<feature type="domain" description="C2H2-type" evidence="14">
    <location>
        <begin position="390"/>
        <end position="417"/>
    </location>
</feature>
<keyword evidence="4" id="KW-0479">Metal-binding</keyword>
<dbReference type="InterPro" id="IPR013087">
    <property type="entry name" value="Znf_C2H2_type"/>
</dbReference>
<dbReference type="OrthoDB" id="654211at2759"/>
<feature type="region of interest" description="Disordered" evidence="13">
    <location>
        <begin position="172"/>
        <end position="224"/>
    </location>
</feature>
<feature type="compositionally biased region" description="Polar residues" evidence="13">
    <location>
        <begin position="189"/>
        <end position="198"/>
    </location>
</feature>
<evidence type="ECO:0000256" key="11">
    <source>
        <dbReference type="ARBA" id="ARBA00023242"/>
    </source>
</evidence>
<dbReference type="PROSITE" id="PS00028">
    <property type="entry name" value="ZINC_FINGER_C2H2_1"/>
    <property type="match status" value="7"/>
</dbReference>
<evidence type="ECO:0000256" key="2">
    <source>
        <dbReference type="ARBA" id="ARBA00004123"/>
    </source>
</evidence>
<evidence type="ECO:0000256" key="3">
    <source>
        <dbReference type="ARBA" id="ARBA00006991"/>
    </source>
</evidence>
<dbReference type="SUPFAM" id="SSF57667">
    <property type="entry name" value="beta-beta-alpha zinc fingers"/>
    <property type="match status" value="4"/>
</dbReference>
<dbReference type="GO" id="GO:0000978">
    <property type="term" value="F:RNA polymerase II cis-regulatory region sequence-specific DNA binding"/>
    <property type="evidence" value="ECO:0007669"/>
    <property type="project" value="TreeGrafter"/>
</dbReference>
<dbReference type="FunFam" id="3.30.160.60:FF:000557">
    <property type="entry name" value="zinc finger and SCAN domain-containing protein 29"/>
    <property type="match status" value="1"/>
</dbReference>
<dbReference type="FunFam" id="3.30.160.60:FF:000630">
    <property type="entry name" value="Zinc finger protein 180"/>
    <property type="match status" value="1"/>
</dbReference>
<dbReference type="FunFam" id="3.30.160.60:FF:000812">
    <property type="entry name" value="zinc finger protein 23 isoform X2"/>
    <property type="match status" value="1"/>
</dbReference>
<dbReference type="Gene3D" id="3.30.160.60">
    <property type="entry name" value="Classic Zinc Finger"/>
    <property type="match status" value="7"/>
</dbReference>
<feature type="domain" description="C2H2-type" evidence="14">
    <location>
        <begin position="334"/>
        <end position="357"/>
    </location>
</feature>
<feature type="domain" description="C2H2-type" evidence="14">
    <location>
        <begin position="362"/>
        <end position="389"/>
    </location>
</feature>
<feature type="domain" description="C2H2-type" evidence="14">
    <location>
        <begin position="502"/>
        <end position="526"/>
    </location>
</feature>
<comment type="subcellular location">
    <subcellularLocation>
        <location evidence="2">Nucleus</location>
    </subcellularLocation>
</comment>
<dbReference type="SMART" id="SM00355">
    <property type="entry name" value="ZnF_C2H2"/>
    <property type="match status" value="7"/>
</dbReference>